<protein>
    <recommendedName>
        <fullName evidence="3">Class III signal peptide-containing protein</fullName>
    </recommendedName>
</protein>
<proteinExistence type="predicted"/>
<accession>A0A2D6M0D8</accession>
<organism evidence="1 2">
    <name type="scientific">Candidatus Iainarchaeum sp</name>
    <dbReference type="NCBI Taxonomy" id="3101447"/>
    <lineage>
        <taxon>Archaea</taxon>
        <taxon>Candidatus Iainarchaeota</taxon>
        <taxon>Candidatus Iainarchaeia</taxon>
        <taxon>Candidatus Iainarchaeales</taxon>
        <taxon>Candidatus Iainarchaeaceae</taxon>
        <taxon>Candidatus Iainarchaeum</taxon>
    </lineage>
</organism>
<evidence type="ECO:0008006" key="3">
    <source>
        <dbReference type="Google" id="ProtNLM"/>
    </source>
</evidence>
<gene>
    <name evidence="1" type="ORF">CL943_01130</name>
</gene>
<dbReference type="EMBL" id="NZBU01000004">
    <property type="protein sequence ID" value="MAG21894.1"/>
    <property type="molecule type" value="Genomic_DNA"/>
</dbReference>
<name>A0A2D6M0D8_9ARCH</name>
<evidence type="ECO:0000313" key="2">
    <source>
        <dbReference type="Proteomes" id="UP000226592"/>
    </source>
</evidence>
<reference evidence="2" key="1">
    <citation type="submission" date="2017-09" db="EMBL/GenBank/DDBJ databases">
        <title>The Reconstruction of 2,631 Draft Metagenome-Assembled Genomes from the Global Oceans.</title>
        <authorList>
            <person name="Tully B.J."/>
            <person name="Graham E.D."/>
            <person name="Heidelberg J.F."/>
        </authorList>
    </citation>
    <scope>NUCLEOTIDE SEQUENCE [LARGE SCALE GENOMIC DNA]</scope>
</reference>
<comment type="caution">
    <text evidence="1">The sequence shown here is derived from an EMBL/GenBank/DDBJ whole genome shotgun (WGS) entry which is preliminary data.</text>
</comment>
<dbReference type="AlphaFoldDB" id="A0A2D6M0D8"/>
<sequence>MIAMPKAQASIEYLLLLAAVLFFFSLMIPLLQQSHELAFFAVDIGNAKSFANELQYTADSLAFLSNGSAARLEARPVGKWIVSAKNSTLTIIVESNHSKSLKSFSVVWPRFCRGCQSQRYTQILHCVEVCFFYE</sequence>
<dbReference type="Proteomes" id="UP000226592">
    <property type="component" value="Unassembled WGS sequence"/>
</dbReference>
<evidence type="ECO:0000313" key="1">
    <source>
        <dbReference type="EMBL" id="MAG21894.1"/>
    </source>
</evidence>